<dbReference type="GO" id="GO:0046872">
    <property type="term" value="F:metal ion binding"/>
    <property type="evidence" value="ECO:0007669"/>
    <property type="project" value="UniProtKB-KW"/>
</dbReference>
<gene>
    <name evidence="1" type="ORF">Acr_11g0017340</name>
</gene>
<comment type="caution">
    <text evidence="1">The sequence shown here is derived from an EMBL/GenBank/DDBJ whole genome shotgun (WGS) entry which is preliminary data.</text>
</comment>
<accession>A0A7J0FFG8</accession>
<proteinExistence type="predicted"/>
<dbReference type="AlphaFoldDB" id="A0A7J0FFG8"/>
<organism evidence="1 2">
    <name type="scientific">Actinidia rufa</name>
    <dbReference type="NCBI Taxonomy" id="165716"/>
    <lineage>
        <taxon>Eukaryota</taxon>
        <taxon>Viridiplantae</taxon>
        <taxon>Streptophyta</taxon>
        <taxon>Embryophyta</taxon>
        <taxon>Tracheophyta</taxon>
        <taxon>Spermatophyta</taxon>
        <taxon>Magnoliopsida</taxon>
        <taxon>eudicotyledons</taxon>
        <taxon>Gunneridae</taxon>
        <taxon>Pentapetalae</taxon>
        <taxon>asterids</taxon>
        <taxon>Ericales</taxon>
        <taxon>Actinidiaceae</taxon>
        <taxon>Actinidia</taxon>
    </lineage>
</organism>
<dbReference type="GO" id="GO:0051539">
    <property type="term" value="F:4 iron, 4 sulfur cluster binding"/>
    <property type="evidence" value="ECO:0007669"/>
    <property type="project" value="UniProtKB-KW"/>
</dbReference>
<protein>
    <submittedName>
        <fullName evidence="1">Uncharacterized protein</fullName>
    </submittedName>
</protein>
<dbReference type="GO" id="GO:0006269">
    <property type="term" value="P:DNA replication, synthesis of primer"/>
    <property type="evidence" value="ECO:0007669"/>
    <property type="project" value="UniProtKB-KW"/>
</dbReference>
<dbReference type="PANTHER" id="PTHR10537:SF3">
    <property type="entry name" value="DNA PRIMASE LARGE SUBUNIT"/>
    <property type="match status" value="1"/>
</dbReference>
<evidence type="ECO:0000313" key="2">
    <source>
        <dbReference type="Proteomes" id="UP000585474"/>
    </source>
</evidence>
<evidence type="ECO:0000313" key="1">
    <source>
        <dbReference type="EMBL" id="GFY97428.1"/>
    </source>
</evidence>
<keyword evidence="2" id="KW-1185">Reference proteome</keyword>
<dbReference type="GO" id="GO:0006270">
    <property type="term" value="P:DNA replication initiation"/>
    <property type="evidence" value="ECO:0007669"/>
    <property type="project" value="TreeGrafter"/>
</dbReference>
<dbReference type="PANTHER" id="PTHR10537">
    <property type="entry name" value="DNA PRIMASE LARGE SUBUNIT"/>
    <property type="match status" value="1"/>
</dbReference>
<dbReference type="InterPro" id="IPR007238">
    <property type="entry name" value="DNA_primase_lsu_euk/arc"/>
</dbReference>
<reference evidence="1 2" key="1">
    <citation type="submission" date="2019-07" db="EMBL/GenBank/DDBJ databases">
        <title>De Novo Assembly of kiwifruit Actinidia rufa.</title>
        <authorList>
            <person name="Sugita-Konishi S."/>
            <person name="Sato K."/>
            <person name="Mori E."/>
            <person name="Abe Y."/>
            <person name="Kisaki G."/>
            <person name="Hamano K."/>
            <person name="Suezawa K."/>
            <person name="Otani M."/>
            <person name="Fukuda T."/>
            <person name="Manabe T."/>
            <person name="Gomi K."/>
            <person name="Tabuchi M."/>
            <person name="Akimitsu K."/>
            <person name="Kataoka I."/>
        </authorList>
    </citation>
    <scope>NUCLEOTIDE SEQUENCE [LARGE SCALE GENOMIC DNA]</scope>
    <source>
        <strain evidence="2">cv. Fuchu</strain>
    </source>
</reference>
<name>A0A7J0FFG8_9ERIC</name>
<dbReference type="OrthoDB" id="1731578at2759"/>
<sequence length="117" mass="13585">MEAFEKLDRERGYGYDRGMEEEDQTWKWTSTIKEREKDRLTPIVEALSTSYLGPDYSQPREFADIFLKDIDQVAKSSFPLCIRHLFDKVKFVATGVGVIPVSTVVIYERVTRGARFI</sequence>
<dbReference type="Proteomes" id="UP000585474">
    <property type="component" value="Unassembled WGS sequence"/>
</dbReference>
<dbReference type="EMBL" id="BJWL01000011">
    <property type="protein sequence ID" value="GFY97428.1"/>
    <property type="molecule type" value="Genomic_DNA"/>
</dbReference>
<dbReference type="GO" id="GO:0005658">
    <property type="term" value="C:alpha DNA polymerase:primase complex"/>
    <property type="evidence" value="ECO:0007669"/>
    <property type="project" value="TreeGrafter"/>
</dbReference>